<dbReference type="PANTHER" id="PTHR33908:SF11">
    <property type="entry name" value="MEMBRANE PROTEIN"/>
    <property type="match status" value="1"/>
</dbReference>
<dbReference type="PANTHER" id="PTHR33908">
    <property type="entry name" value="MANNOSYLTRANSFERASE YKCB-RELATED"/>
    <property type="match status" value="1"/>
</dbReference>
<sequence>MRAVPRPKRTDAKPGEGRAGTLAALGLGVGFVVWASLFIYRSSVLAFDGNRYFVLFDDAMISMRYGWNLAHGLGLVWNAGEYVEGYTNPLMTLVMALASAFFDKSGAVLAVQVFGVALMLANAYLVMRIAEHLFADEAGRHRGLLRALAFLCGLSYYPLLFWSLLGMETGLLAVLVSLSVLFVLRYVRDGEPVQGALVSVALGLAFLTRPDAVVFALPIFLYAFYGVPKAFAPPRLLALFGPLALFVAGHQAFRWAYYGELLPNTYTLKVSGVPLLERISNGASFTVPFLEETWVLLALAGAALLLDRRRGPLLLAGVFGVTLLYQVWTGGDAWNLWRIFSPAMPLVLVLGVRAILRAVSAASDAPAYRELSGRSRALRLLPGLVSVLAVLAVLAFVNLRFAPEITMQRQSEEEYLNERRMSVALALREFTTPDATVGLFGVGTIPYYTGGPGLDFLGKMDPRVANLPPDDAYSRPGHNKFDLEYSIKELRPTHAQGFEWHGQSVLEWARNEYVGVKYKDAHLNLLKGSNEVRWDKLDAAVARGEATLTTPR</sequence>
<feature type="transmembrane region" description="Helical" evidence="8">
    <location>
        <begin position="109"/>
        <end position="127"/>
    </location>
</feature>
<dbReference type="GO" id="GO:0009103">
    <property type="term" value="P:lipopolysaccharide biosynthetic process"/>
    <property type="evidence" value="ECO:0007669"/>
    <property type="project" value="UniProtKB-ARBA"/>
</dbReference>
<feature type="transmembrane region" description="Helical" evidence="8">
    <location>
        <begin position="147"/>
        <end position="165"/>
    </location>
</feature>
<comment type="subcellular location">
    <subcellularLocation>
        <location evidence="1">Cell membrane</location>
        <topology evidence="1">Multi-pass membrane protein</topology>
    </subcellularLocation>
</comment>
<proteinExistence type="predicted"/>
<evidence type="ECO:0000256" key="8">
    <source>
        <dbReference type="SAM" id="Phobius"/>
    </source>
</evidence>
<evidence type="ECO:0000256" key="3">
    <source>
        <dbReference type="ARBA" id="ARBA00022676"/>
    </source>
</evidence>
<evidence type="ECO:0000256" key="7">
    <source>
        <dbReference type="ARBA" id="ARBA00023136"/>
    </source>
</evidence>
<feature type="transmembrane region" description="Helical" evidence="8">
    <location>
        <begin position="313"/>
        <end position="330"/>
    </location>
</feature>
<keyword evidence="3" id="KW-0328">Glycosyltransferase</keyword>
<feature type="transmembrane region" description="Helical" evidence="8">
    <location>
        <begin position="85"/>
        <end position="102"/>
    </location>
</feature>
<reference evidence="9 10" key="1">
    <citation type="submission" date="2019-10" db="EMBL/GenBank/DDBJ databases">
        <title>Rubrobacter sp nov SCSIO 52915 isolated from a deep-sea sediment in the South China Sea.</title>
        <authorList>
            <person name="Chen R.W."/>
        </authorList>
    </citation>
    <scope>NUCLEOTIDE SEQUENCE [LARGE SCALE GENOMIC DNA]</scope>
    <source>
        <strain evidence="9 10">SCSIO 52915</strain>
    </source>
</reference>
<evidence type="ECO:0000256" key="5">
    <source>
        <dbReference type="ARBA" id="ARBA00022692"/>
    </source>
</evidence>
<dbReference type="GO" id="GO:0005886">
    <property type="term" value="C:plasma membrane"/>
    <property type="evidence" value="ECO:0007669"/>
    <property type="project" value="UniProtKB-SubCell"/>
</dbReference>
<feature type="transmembrane region" description="Helical" evidence="8">
    <location>
        <begin position="285"/>
        <end position="306"/>
    </location>
</feature>
<gene>
    <name evidence="9" type="ORF">GBA65_18540</name>
</gene>
<dbReference type="AlphaFoldDB" id="A0A6G8Q125"/>
<evidence type="ECO:0000256" key="1">
    <source>
        <dbReference type="ARBA" id="ARBA00004651"/>
    </source>
</evidence>
<feature type="transmembrane region" description="Helical" evidence="8">
    <location>
        <begin position="200"/>
        <end position="224"/>
    </location>
</feature>
<name>A0A6G8Q125_9ACTN</name>
<feature type="transmembrane region" description="Helical" evidence="8">
    <location>
        <begin position="21"/>
        <end position="40"/>
    </location>
</feature>
<dbReference type="RefSeq" id="WP_166397858.1">
    <property type="nucleotide sequence ID" value="NZ_CP045121.1"/>
</dbReference>
<evidence type="ECO:0000313" key="9">
    <source>
        <dbReference type="EMBL" id="QIN80184.1"/>
    </source>
</evidence>
<feature type="transmembrane region" description="Helical" evidence="8">
    <location>
        <begin position="236"/>
        <end position="257"/>
    </location>
</feature>
<keyword evidence="5 8" id="KW-0812">Transmembrane</keyword>
<organism evidence="9 10">
    <name type="scientific">Rubrobacter marinus</name>
    <dbReference type="NCBI Taxonomy" id="2653852"/>
    <lineage>
        <taxon>Bacteria</taxon>
        <taxon>Bacillati</taxon>
        <taxon>Actinomycetota</taxon>
        <taxon>Rubrobacteria</taxon>
        <taxon>Rubrobacterales</taxon>
        <taxon>Rubrobacteraceae</taxon>
        <taxon>Rubrobacter</taxon>
    </lineage>
</organism>
<keyword evidence="10" id="KW-1185">Reference proteome</keyword>
<evidence type="ECO:0000256" key="6">
    <source>
        <dbReference type="ARBA" id="ARBA00022989"/>
    </source>
</evidence>
<protein>
    <submittedName>
        <fullName evidence="9">Uncharacterized protein</fullName>
    </submittedName>
</protein>
<feature type="transmembrane region" description="Helical" evidence="8">
    <location>
        <begin position="377"/>
        <end position="399"/>
    </location>
</feature>
<keyword evidence="4" id="KW-0808">Transferase</keyword>
<keyword evidence="7 8" id="KW-0472">Membrane</keyword>
<accession>A0A6G8Q125</accession>
<evidence type="ECO:0000256" key="2">
    <source>
        <dbReference type="ARBA" id="ARBA00022475"/>
    </source>
</evidence>
<feature type="transmembrane region" description="Helical" evidence="8">
    <location>
        <begin position="336"/>
        <end position="356"/>
    </location>
</feature>
<dbReference type="KEGG" id="rmar:GBA65_18540"/>
<dbReference type="InterPro" id="IPR050297">
    <property type="entry name" value="LipidA_mod_glycosyltrf_83"/>
</dbReference>
<feature type="transmembrane region" description="Helical" evidence="8">
    <location>
        <begin position="170"/>
        <end position="188"/>
    </location>
</feature>
<dbReference type="Proteomes" id="UP000502706">
    <property type="component" value="Chromosome"/>
</dbReference>
<dbReference type="GO" id="GO:0016763">
    <property type="term" value="F:pentosyltransferase activity"/>
    <property type="evidence" value="ECO:0007669"/>
    <property type="project" value="TreeGrafter"/>
</dbReference>
<evidence type="ECO:0000256" key="4">
    <source>
        <dbReference type="ARBA" id="ARBA00022679"/>
    </source>
</evidence>
<dbReference type="EMBL" id="CP045121">
    <property type="protein sequence ID" value="QIN80184.1"/>
    <property type="molecule type" value="Genomic_DNA"/>
</dbReference>
<evidence type="ECO:0000313" key="10">
    <source>
        <dbReference type="Proteomes" id="UP000502706"/>
    </source>
</evidence>
<keyword evidence="6 8" id="KW-1133">Transmembrane helix</keyword>
<keyword evidence="2" id="KW-1003">Cell membrane</keyword>